<feature type="transmembrane region" description="Helical" evidence="1">
    <location>
        <begin position="65"/>
        <end position="86"/>
    </location>
</feature>
<feature type="transmembrane region" description="Helical" evidence="1">
    <location>
        <begin position="150"/>
        <end position="168"/>
    </location>
</feature>
<evidence type="ECO:0008006" key="4">
    <source>
        <dbReference type="Google" id="ProtNLM"/>
    </source>
</evidence>
<gene>
    <name evidence="2" type="ORF">HHX48_08455</name>
</gene>
<evidence type="ECO:0000313" key="2">
    <source>
        <dbReference type="EMBL" id="MBD3585762.1"/>
    </source>
</evidence>
<feature type="transmembrane region" description="Helical" evidence="1">
    <location>
        <begin position="38"/>
        <end position="59"/>
    </location>
</feature>
<keyword evidence="1" id="KW-0472">Membrane</keyword>
<feature type="transmembrane region" description="Helical" evidence="1">
    <location>
        <begin position="123"/>
        <end position="144"/>
    </location>
</feature>
<protein>
    <recommendedName>
        <fullName evidence="4">RDD domain-containing protein</fullName>
    </recommendedName>
</protein>
<accession>A0ABR8LMY6</accession>
<proteinExistence type="predicted"/>
<name>A0ABR8LMY6_9ALTE</name>
<keyword evidence="1" id="KW-0812">Transmembrane</keyword>
<organism evidence="2 3">
    <name type="scientific">Salinimonas profundi</name>
    <dbReference type="NCBI Taxonomy" id="2729140"/>
    <lineage>
        <taxon>Bacteria</taxon>
        <taxon>Pseudomonadati</taxon>
        <taxon>Pseudomonadota</taxon>
        <taxon>Gammaproteobacteria</taxon>
        <taxon>Alteromonadales</taxon>
        <taxon>Alteromonadaceae</taxon>
        <taxon>Alteromonas/Salinimonas group</taxon>
        <taxon>Salinimonas</taxon>
    </lineage>
</organism>
<evidence type="ECO:0000313" key="3">
    <source>
        <dbReference type="Proteomes" id="UP000624419"/>
    </source>
</evidence>
<keyword evidence="1" id="KW-1133">Transmembrane helix</keyword>
<dbReference type="RefSeq" id="WP_191024113.1">
    <property type="nucleotide sequence ID" value="NZ_JABBXD010000003.1"/>
</dbReference>
<dbReference type="Proteomes" id="UP000624419">
    <property type="component" value="Unassembled WGS sequence"/>
</dbReference>
<comment type="caution">
    <text evidence="2">The sequence shown here is derived from an EMBL/GenBank/DDBJ whole genome shotgun (WGS) entry which is preliminary data.</text>
</comment>
<keyword evidence="3" id="KW-1185">Reference proteome</keyword>
<reference evidence="2 3" key="1">
    <citation type="submission" date="2020-04" db="EMBL/GenBank/DDBJ databases">
        <title>Salinimonas sp. HHU 13199.</title>
        <authorList>
            <person name="Cui X."/>
            <person name="Zhang D."/>
        </authorList>
    </citation>
    <scope>NUCLEOTIDE SEQUENCE [LARGE SCALE GENOMIC DNA]</scope>
    <source>
        <strain evidence="2 3">HHU 13199</strain>
    </source>
</reference>
<evidence type="ECO:0000256" key="1">
    <source>
        <dbReference type="SAM" id="Phobius"/>
    </source>
</evidence>
<dbReference type="EMBL" id="JABBXD010000003">
    <property type="protein sequence ID" value="MBD3585762.1"/>
    <property type="molecule type" value="Genomic_DNA"/>
</dbReference>
<sequence length="193" mass="22132">MNEFDKDLGELWQSQPVSAIDIKKVKQRWRTFQLRHRLYLALDCFCLVPLIYLLFWSPIKTNSPQWYFLIAIGFAAVTYTGYLTWLRRLSLFSGKSTRDHLDLLRRQLANNVRIAQVSKHSAWVTQLALTAFFATLYLSGGLPASKLSSVSLAIGGAGIANLLFYLWAARRQRRFAREYAQLVTQLEASEPAQ</sequence>